<dbReference type="InterPro" id="IPR029526">
    <property type="entry name" value="PGBD"/>
</dbReference>
<comment type="caution">
    <text evidence="2">The sequence shown here is derived from an EMBL/GenBank/DDBJ whole genome shotgun (WGS) entry which is preliminary data.</text>
</comment>
<keyword evidence="3" id="KW-1185">Reference proteome</keyword>
<feature type="domain" description="PiggyBac transposable element-derived protein" evidence="1">
    <location>
        <begin position="2"/>
        <end position="319"/>
    </location>
</feature>
<dbReference type="EMBL" id="JAGTTL010000027">
    <property type="protein sequence ID" value="KAK6300284.1"/>
    <property type="molecule type" value="Genomic_DNA"/>
</dbReference>
<accession>A0AAN8L3D8</accession>
<dbReference type="Pfam" id="PF13843">
    <property type="entry name" value="DDE_Tnp_1_7"/>
    <property type="match status" value="1"/>
</dbReference>
<sequence>MEMLQRIRDCTVAEAHRVQGKNKTWDLSVEELQAFIAFLYVRGLYGNRLASLDVFWSCSKLDFFRDTMPMDRFTEIMRYLRFDTREIRRPMTNSNKFAVVSEVWNAFVQNCVACYKPGLNISVEEQWFLTSGEVIKFSLTADVDSKYVLNVIPHVIQKPEHLALKLVEPYLGAGRNVTTDKFCSSLPLANKLLANKTNMVGAVSHCGRELPPVMCNQAQTKLYSTTVLKHDKATLTVYRSEPRKNVCILSTIHPTVAIGNDRRREPETVTFYNCNMVDVNKMARQYTVEVVTGLEKGGSHRWPVGVFYNLLDLAAINAHVLFTQCTGKTMPRSDFIMDLALELRKNHMRTKAAPPPPLAPIQHTVCEMKTQSQVRRSTRNKARESCA</sequence>
<evidence type="ECO:0000313" key="3">
    <source>
        <dbReference type="Proteomes" id="UP001356427"/>
    </source>
</evidence>
<dbReference type="Proteomes" id="UP001356427">
    <property type="component" value="Unassembled WGS sequence"/>
</dbReference>
<dbReference type="PANTHER" id="PTHR46599:SF6">
    <property type="entry name" value="DUAL SPECIFICITY PHOSPHATASE 26"/>
    <property type="match status" value="1"/>
</dbReference>
<protein>
    <recommendedName>
        <fullName evidence="1">PiggyBac transposable element-derived protein domain-containing protein</fullName>
    </recommendedName>
</protein>
<reference evidence="2 3" key="1">
    <citation type="submission" date="2021-04" db="EMBL/GenBank/DDBJ databases">
        <authorList>
            <person name="De Guttry C."/>
            <person name="Zahm M."/>
            <person name="Klopp C."/>
            <person name="Cabau C."/>
            <person name="Louis A."/>
            <person name="Berthelot C."/>
            <person name="Parey E."/>
            <person name="Roest Crollius H."/>
            <person name="Montfort J."/>
            <person name="Robinson-Rechavi M."/>
            <person name="Bucao C."/>
            <person name="Bouchez O."/>
            <person name="Gislard M."/>
            <person name="Lluch J."/>
            <person name="Milhes M."/>
            <person name="Lampietro C."/>
            <person name="Lopez Roques C."/>
            <person name="Donnadieu C."/>
            <person name="Braasch I."/>
            <person name="Desvignes T."/>
            <person name="Postlethwait J."/>
            <person name="Bobe J."/>
            <person name="Wedekind C."/>
            <person name="Guiguen Y."/>
        </authorList>
    </citation>
    <scope>NUCLEOTIDE SEQUENCE [LARGE SCALE GENOMIC DNA]</scope>
    <source>
        <strain evidence="2">Cs_M1</strain>
        <tissue evidence="2">Blood</tissue>
    </source>
</reference>
<organism evidence="2 3">
    <name type="scientific">Coregonus suidteri</name>
    <dbReference type="NCBI Taxonomy" id="861788"/>
    <lineage>
        <taxon>Eukaryota</taxon>
        <taxon>Metazoa</taxon>
        <taxon>Chordata</taxon>
        <taxon>Craniata</taxon>
        <taxon>Vertebrata</taxon>
        <taxon>Euteleostomi</taxon>
        <taxon>Actinopterygii</taxon>
        <taxon>Neopterygii</taxon>
        <taxon>Teleostei</taxon>
        <taxon>Protacanthopterygii</taxon>
        <taxon>Salmoniformes</taxon>
        <taxon>Salmonidae</taxon>
        <taxon>Coregoninae</taxon>
        <taxon>Coregonus</taxon>
    </lineage>
</organism>
<dbReference type="AlphaFoldDB" id="A0AAN8L3D8"/>
<evidence type="ECO:0000259" key="1">
    <source>
        <dbReference type="Pfam" id="PF13843"/>
    </source>
</evidence>
<dbReference type="PANTHER" id="PTHR46599">
    <property type="entry name" value="PIGGYBAC TRANSPOSABLE ELEMENT-DERIVED PROTEIN 4"/>
    <property type="match status" value="1"/>
</dbReference>
<evidence type="ECO:0000313" key="2">
    <source>
        <dbReference type="EMBL" id="KAK6300284.1"/>
    </source>
</evidence>
<proteinExistence type="predicted"/>
<gene>
    <name evidence="2" type="ORF">J4Q44_G00283820</name>
</gene>
<name>A0AAN8L3D8_9TELE</name>